<dbReference type="SMART" id="SM00558">
    <property type="entry name" value="JmjC"/>
    <property type="match status" value="1"/>
</dbReference>
<proteinExistence type="inferred from homology"/>
<evidence type="ECO:0000256" key="3">
    <source>
        <dbReference type="ARBA" id="ARBA00022723"/>
    </source>
</evidence>
<reference evidence="6 7" key="1">
    <citation type="journal article" date="2013" name="Proc. Natl. Acad. Sci. U.S.A.">
        <title>Fine-scale variation in meiotic recombination in Mimulus inferred from population shotgun sequencing.</title>
        <authorList>
            <person name="Hellsten U."/>
            <person name="Wright K.M."/>
            <person name="Jenkins J."/>
            <person name="Shu S."/>
            <person name="Yuan Y."/>
            <person name="Wessler S.R."/>
            <person name="Schmutz J."/>
            <person name="Willis J.H."/>
            <person name="Rokhsar D.S."/>
        </authorList>
    </citation>
    <scope>NUCLEOTIDE SEQUENCE [LARGE SCALE GENOMIC DNA]</scope>
    <source>
        <strain evidence="7">cv. DUN x IM62</strain>
    </source>
</reference>
<dbReference type="GO" id="GO:0000785">
    <property type="term" value="C:chromatin"/>
    <property type="evidence" value="ECO:0000318"/>
    <property type="project" value="GO_Central"/>
</dbReference>
<dbReference type="SUPFAM" id="SSF51197">
    <property type="entry name" value="Clavaminate synthase-like"/>
    <property type="match status" value="1"/>
</dbReference>
<dbReference type="AlphaFoldDB" id="A0A022RG28"/>
<evidence type="ECO:0000313" key="7">
    <source>
        <dbReference type="Proteomes" id="UP000030748"/>
    </source>
</evidence>
<dbReference type="Gene3D" id="2.60.120.650">
    <property type="entry name" value="Cupin"/>
    <property type="match status" value="2"/>
</dbReference>
<dbReference type="GO" id="GO:0031490">
    <property type="term" value="F:chromatin DNA binding"/>
    <property type="evidence" value="ECO:0000318"/>
    <property type="project" value="GO_Central"/>
</dbReference>
<dbReference type="PANTHER" id="PTHR12549">
    <property type="entry name" value="JMJC DOMAIN-CONTAINING HISTONE DEMETHYLATION PROTEIN"/>
    <property type="match status" value="1"/>
</dbReference>
<comment type="subcellular location">
    <subcellularLocation>
        <location evidence="1">Nucleus</location>
    </subcellularLocation>
</comment>
<dbReference type="Proteomes" id="UP000030748">
    <property type="component" value="Unassembled WGS sequence"/>
</dbReference>
<feature type="domain" description="JmjC" evidence="5">
    <location>
        <begin position="396"/>
        <end position="551"/>
    </location>
</feature>
<dbReference type="GO" id="GO:0003712">
    <property type="term" value="F:transcription coregulator activity"/>
    <property type="evidence" value="ECO:0000318"/>
    <property type="project" value="GO_Central"/>
</dbReference>
<dbReference type="InterPro" id="IPR003347">
    <property type="entry name" value="JmjC_dom"/>
</dbReference>
<gene>
    <name evidence="6" type="ORF">MIMGU_mgv1a021204mg</name>
</gene>
<evidence type="ECO:0000313" key="6">
    <source>
        <dbReference type="EMBL" id="EYU39322.1"/>
    </source>
</evidence>
<dbReference type="GO" id="GO:0000118">
    <property type="term" value="C:histone deacetylase complex"/>
    <property type="evidence" value="ECO:0000318"/>
    <property type="project" value="GO_Central"/>
</dbReference>
<keyword evidence="4" id="KW-0539">Nucleus</keyword>
<sequence>HPQMPEEAFTEACPVCCNNCNCKNSMFLYCMQDLKLLTLKYGHEEKMEYSRYMLQRLLPFLKQFHEEQMVEKEMEAKIKGLPISEVKPQQLNCVAVDRIYCNNCKTSIVDFHRSCPRCSYDLCITCCREIREGHLQGGDEEVVMHYAFRDSSYFHNDNCHTAHHSKNASPINNNEPSSEVKAEMKSAWRSVEVGIIPCPPQWFGGCGEGTLELKCIFPENWVLKLLSRVGELVKGQDFEDLLKTCEECPCVNFFGENVMASDKLCRAASRQDSRDNFLYCPTAKDLQHDDMKHFQLHWLKGEPVIVNGVLETTLDLSWAPMVMARAFRQKRKKENEVLVDTPVCYTSLLKMFSDLLYGVLSFFQRVFRGCRFDSYSWPEILKLKDWPPSNLFEESLPRHGVEFIRCLPFKEYTHPHDGYLNLATKLPKISLKPDMGPKTYIAYGVAQELERGDSVTKLHCDMSDVVHPIHDQTVYLSMEHKRKLKEEYGTLVCSPTAYEITPSYLHLIFFQFWPKSNLFMFIPYQSCIKVALDFVSPENVQECLRLTQEFCVLPQNHRAKEDKLERRQNP</sequence>
<organism evidence="6 7">
    <name type="scientific">Erythranthe guttata</name>
    <name type="common">Yellow monkey flower</name>
    <name type="synonym">Mimulus guttatus</name>
    <dbReference type="NCBI Taxonomy" id="4155"/>
    <lineage>
        <taxon>Eukaryota</taxon>
        <taxon>Viridiplantae</taxon>
        <taxon>Streptophyta</taxon>
        <taxon>Embryophyta</taxon>
        <taxon>Tracheophyta</taxon>
        <taxon>Spermatophyta</taxon>
        <taxon>Magnoliopsida</taxon>
        <taxon>eudicotyledons</taxon>
        <taxon>Gunneridae</taxon>
        <taxon>Pentapetalae</taxon>
        <taxon>asterids</taxon>
        <taxon>lamiids</taxon>
        <taxon>Lamiales</taxon>
        <taxon>Phrymaceae</taxon>
        <taxon>Erythranthe</taxon>
    </lineage>
</organism>
<dbReference type="GO" id="GO:0006357">
    <property type="term" value="P:regulation of transcription by RNA polymerase II"/>
    <property type="evidence" value="ECO:0000318"/>
    <property type="project" value="GO_Central"/>
</dbReference>
<evidence type="ECO:0000256" key="4">
    <source>
        <dbReference type="ARBA" id="ARBA00023242"/>
    </source>
</evidence>
<evidence type="ECO:0000256" key="2">
    <source>
        <dbReference type="ARBA" id="ARBA00006801"/>
    </source>
</evidence>
<dbReference type="GO" id="GO:0032454">
    <property type="term" value="F:histone H3K9 demethylase activity"/>
    <property type="evidence" value="ECO:0000318"/>
    <property type="project" value="GO_Central"/>
</dbReference>
<dbReference type="EMBL" id="KI630450">
    <property type="protein sequence ID" value="EYU39322.1"/>
    <property type="molecule type" value="Genomic_DNA"/>
</dbReference>
<dbReference type="PANTHER" id="PTHR12549:SF11">
    <property type="entry name" value="LYSINE-SPECIFIC DEMETHYLASE JMJ25"/>
    <property type="match status" value="1"/>
</dbReference>
<keyword evidence="7" id="KW-1185">Reference proteome</keyword>
<accession>A0A022RG28</accession>
<evidence type="ECO:0000259" key="5">
    <source>
        <dbReference type="SMART" id="SM00558"/>
    </source>
</evidence>
<dbReference type="GO" id="GO:0046872">
    <property type="term" value="F:metal ion binding"/>
    <property type="evidence" value="ECO:0007669"/>
    <property type="project" value="UniProtKB-KW"/>
</dbReference>
<keyword evidence="3" id="KW-0479">Metal-binding</keyword>
<name>A0A022RG28_ERYGU</name>
<protein>
    <recommendedName>
        <fullName evidence="5">JmjC domain-containing protein</fullName>
    </recommendedName>
</protein>
<comment type="similarity">
    <text evidence="2">Belongs to the JARID1 histone demethylase family.</text>
</comment>
<evidence type="ECO:0000256" key="1">
    <source>
        <dbReference type="ARBA" id="ARBA00004123"/>
    </source>
</evidence>
<feature type="non-terminal residue" evidence="6">
    <location>
        <position position="1"/>
    </location>
</feature>
<dbReference type="InterPro" id="IPR045109">
    <property type="entry name" value="LSDs-like"/>
</dbReference>